<accession>A0A813NGM1</accession>
<dbReference type="PANTHER" id="PTHR24104">
    <property type="entry name" value="E3 UBIQUITIN-PROTEIN LIGASE NHLRC1-RELATED"/>
    <property type="match status" value="1"/>
</dbReference>
<dbReference type="EMBL" id="CAJNOG010000008">
    <property type="protein sequence ID" value="CAF0739369.1"/>
    <property type="molecule type" value="Genomic_DNA"/>
</dbReference>
<dbReference type="SUPFAM" id="SSF63829">
    <property type="entry name" value="Calcium-dependent phosphotriesterase"/>
    <property type="match status" value="1"/>
</dbReference>
<feature type="repeat" description="NHL" evidence="2">
    <location>
        <begin position="442"/>
        <end position="486"/>
    </location>
</feature>
<dbReference type="SMART" id="SM00135">
    <property type="entry name" value="LY"/>
    <property type="match status" value="2"/>
</dbReference>
<dbReference type="PROSITE" id="PS51125">
    <property type="entry name" value="NHL"/>
    <property type="match status" value="1"/>
</dbReference>
<feature type="domain" description="Apple" evidence="5">
    <location>
        <begin position="135"/>
        <end position="167"/>
    </location>
</feature>
<protein>
    <recommendedName>
        <fullName evidence="4 5">Apple domain-containing protein</fullName>
    </recommendedName>
</protein>
<dbReference type="GO" id="GO:0008270">
    <property type="term" value="F:zinc ion binding"/>
    <property type="evidence" value="ECO:0007669"/>
    <property type="project" value="UniProtKB-KW"/>
</dbReference>
<feature type="domain" description="Apple" evidence="5">
    <location>
        <begin position="61"/>
        <end position="93"/>
    </location>
</feature>
<evidence type="ECO:0000256" key="1">
    <source>
        <dbReference type="ARBA" id="ARBA00022737"/>
    </source>
</evidence>
<feature type="chain" id="PRO_5033052885" description="Apple domain-containing protein" evidence="3">
    <location>
        <begin position="31"/>
        <end position="1060"/>
    </location>
</feature>
<dbReference type="InterPro" id="IPR000033">
    <property type="entry name" value="LDLR_classB_rpt"/>
</dbReference>
<dbReference type="Pfam" id="PF00024">
    <property type="entry name" value="PAN_1"/>
    <property type="match status" value="1"/>
</dbReference>
<dbReference type="CDD" id="cd05819">
    <property type="entry name" value="NHL"/>
    <property type="match status" value="2"/>
</dbReference>
<name>A0A813NGM1_9BILA</name>
<comment type="caution">
    <text evidence="6">The sequence shown here is derived from an EMBL/GenBank/DDBJ whole genome shotgun (WGS) entry which is preliminary data.</text>
</comment>
<gene>
    <name evidence="6" type="ORF">JYZ213_LOCUS1770</name>
</gene>
<evidence type="ECO:0000259" key="5">
    <source>
        <dbReference type="Pfam" id="PF14295"/>
    </source>
</evidence>
<dbReference type="Pfam" id="PF01436">
    <property type="entry name" value="NHL"/>
    <property type="match status" value="2"/>
</dbReference>
<dbReference type="InterPro" id="IPR050952">
    <property type="entry name" value="TRIM-NHL_E3_ligases"/>
</dbReference>
<reference evidence="6" key="1">
    <citation type="submission" date="2021-02" db="EMBL/GenBank/DDBJ databases">
        <authorList>
            <person name="Nowell W R."/>
        </authorList>
    </citation>
    <scope>NUCLEOTIDE SEQUENCE</scope>
</reference>
<evidence type="ECO:0000313" key="6">
    <source>
        <dbReference type="EMBL" id="CAF0739369.1"/>
    </source>
</evidence>
<dbReference type="PANTHER" id="PTHR24104:SF25">
    <property type="entry name" value="PROTEIN LIN-41"/>
    <property type="match status" value="1"/>
</dbReference>
<dbReference type="InterPro" id="IPR001258">
    <property type="entry name" value="NHL_repeat"/>
</dbReference>
<dbReference type="SUPFAM" id="SSF101898">
    <property type="entry name" value="NHL repeat"/>
    <property type="match status" value="1"/>
</dbReference>
<dbReference type="AlphaFoldDB" id="A0A813NGM1"/>
<keyword evidence="3" id="KW-0732">Signal</keyword>
<keyword evidence="1" id="KW-0677">Repeat</keyword>
<dbReference type="InterPro" id="IPR011042">
    <property type="entry name" value="6-blade_b-propeller_TolB-like"/>
</dbReference>
<evidence type="ECO:0000259" key="4">
    <source>
        <dbReference type="Pfam" id="PF00024"/>
    </source>
</evidence>
<evidence type="ECO:0000256" key="2">
    <source>
        <dbReference type="PROSITE-ProRule" id="PRU00504"/>
    </source>
</evidence>
<dbReference type="Pfam" id="PF14295">
    <property type="entry name" value="PAN_4"/>
    <property type="match status" value="2"/>
</dbReference>
<feature type="signal peptide" evidence="3">
    <location>
        <begin position="1"/>
        <end position="30"/>
    </location>
</feature>
<dbReference type="Proteomes" id="UP000663845">
    <property type="component" value="Unassembled WGS sequence"/>
</dbReference>
<evidence type="ECO:0000313" key="7">
    <source>
        <dbReference type="Proteomes" id="UP000663845"/>
    </source>
</evidence>
<feature type="domain" description="Apple" evidence="4">
    <location>
        <begin position="596"/>
        <end position="647"/>
    </location>
</feature>
<evidence type="ECO:0000256" key="3">
    <source>
        <dbReference type="SAM" id="SignalP"/>
    </source>
</evidence>
<dbReference type="Gene3D" id="2.120.10.30">
    <property type="entry name" value="TolB, C-terminal domain"/>
    <property type="match status" value="3"/>
</dbReference>
<dbReference type="InterPro" id="IPR003609">
    <property type="entry name" value="Pan_app"/>
</dbReference>
<organism evidence="6 7">
    <name type="scientific">Adineta steineri</name>
    <dbReference type="NCBI Taxonomy" id="433720"/>
    <lineage>
        <taxon>Eukaryota</taxon>
        <taxon>Metazoa</taxon>
        <taxon>Spiralia</taxon>
        <taxon>Gnathifera</taxon>
        <taxon>Rotifera</taxon>
        <taxon>Eurotatoria</taxon>
        <taxon>Bdelloidea</taxon>
        <taxon>Adinetida</taxon>
        <taxon>Adinetidae</taxon>
        <taxon>Adineta</taxon>
    </lineage>
</organism>
<proteinExistence type="predicted"/>
<sequence length="1060" mass="115284">MFHYLFYHYCSFLTTVWLWFLFLTIKQTYSQEIFASKTILSSQGTQYIPVNMPAQLISITNTDSIKKCSILCNSNVLCRVFDYAVSSPKQCRLFEGDTDRLGQILSSSASKTILSGQGTQYIPVNMPAQLISITNTDSIKKCSILCNSNVLCRVFDYAVSSPKQCRLFEGDTDRLGQILSSSSSQSQVGTLQFSARLFVEYGSPCIATCNQIRYLQCGSNSTCECMPHTYWNASISMCIPQLPILGASCQQNMSMCREDLNYTCLQFNQCGPLSVLSGTTIVDDNTEISDSSIVGLYYPVGIDIFGTNSDSIVIADSGNNRIIGLWDADTNYKNISVVATEWVPGQSLSYPLDVYVDARNGCDIYVTDAGDPQVVLYSNMQTINPLTSTVAGLGYGGAGLENLNTPFGVVVDSNKNVIVASMQDNRIMFWPPNALNGTIIVGNISAISGNTAMDLDGPEGIALDEHNSWLYVADSNNHRIQRYNLNDTWPCNGTTVAGGNGPGSRSNQLSSPSYIKISNKAGALYIADYGNNRIQRWNQGATEGVTIAGDINGNPGSSDTMFNGPGGLAINHNETFIKAILSSEGTQYIPANMPAQLISITNTDSIKKCAILCNNNVLCRIFDYAVSSPKQCRLFEGDTNKLGQIVSSSSSQSQVGTLQLSARLFAEYGSPCISTCNHIRYLRCGSNSTCECMPHTYWNASISMCIPQLPILGASCQQNISMCREDLNYTCLQFNQCGPLSVLSGTTIVNDTTVIRNSSTVGLNWPNGIGILGINSDSIIIADVVNNRILGLWDADTNYKNISVVATEWAPGHSLQYPYDVYVNAKNECDIYVTVYTNPRVVLYSNMQTINPLPSTAAGIGASGPGLDRLNIPFGVVVDSNKNVIVGSMQDNRIMFWPPNALNGTIIVGHNSAINGNTSMDLDAPLGIALDEHNSWLYVADSNNHRIQRYNFNDTWPCNGTTVAGGNGSGPRSNQLSYPSYIKISNKTGALYIADSGNNRIQRFSQGATEGVTIAGDLNGNPGFNDTMFNSPQGLAINHNETLMYVTDTNNNRVQRFQLI</sequence>